<dbReference type="CDD" id="cd01399">
    <property type="entry name" value="GlcN6P_deaminase"/>
    <property type="match status" value="1"/>
</dbReference>
<evidence type="ECO:0000256" key="2">
    <source>
        <dbReference type="ARBA" id="ARBA00022801"/>
    </source>
</evidence>
<dbReference type="GO" id="GO:0005737">
    <property type="term" value="C:cytoplasm"/>
    <property type="evidence" value="ECO:0007669"/>
    <property type="project" value="TreeGrafter"/>
</dbReference>
<feature type="site" description="Part of the allosteric site" evidence="4">
    <location>
        <position position="156"/>
    </location>
</feature>
<evidence type="ECO:0000313" key="7">
    <source>
        <dbReference type="Proteomes" id="UP000555393"/>
    </source>
</evidence>
<dbReference type="Proteomes" id="UP000555393">
    <property type="component" value="Unassembled WGS sequence"/>
</dbReference>
<dbReference type="PROSITE" id="PS01161">
    <property type="entry name" value="GLC_GALNAC_ISOMERASE"/>
    <property type="match status" value="1"/>
</dbReference>
<keyword evidence="2 4" id="KW-0378">Hydrolase</keyword>
<dbReference type="EC" id="3.5.99.6" evidence="4"/>
<reference evidence="6 7" key="1">
    <citation type="submission" date="2020-08" db="EMBL/GenBank/DDBJ databases">
        <title>Genomic Encyclopedia of Type Strains, Phase IV (KMG-IV): sequencing the most valuable type-strain genomes for metagenomic binning, comparative biology and taxonomic classification.</title>
        <authorList>
            <person name="Goeker M."/>
        </authorList>
    </citation>
    <scope>NUCLEOTIDE SEQUENCE [LARGE SCALE GENOMIC DNA]</scope>
    <source>
        <strain evidence="6 7">DSM 22336</strain>
    </source>
</reference>
<feature type="active site" description="Proton acceptor; for enolization step" evidence="4">
    <location>
        <position position="67"/>
    </location>
</feature>
<dbReference type="GO" id="GO:0005975">
    <property type="term" value="P:carbohydrate metabolic process"/>
    <property type="evidence" value="ECO:0007669"/>
    <property type="project" value="InterPro"/>
</dbReference>
<dbReference type="FunFam" id="3.40.50.1360:FF:000003">
    <property type="entry name" value="Glucosamine-6-phosphate deaminase"/>
    <property type="match status" value="1"/>
</dbReference>
<gene>
    <name evidence="4" type="primary">nagB</name>
    <name evidence="6" type="ORF">FHS77_002449</name>
</gene>
<dbReference type="Gene3D" id="3.40.50.1360">
    <property type="match status" value="1"/>
</dbReference>
<dbReference type="AlphaFoldDB" id="A0A841LZD2"/>
<proteinExistence type="inferred from homology"/>
<dbReference type="PANTHER" id="PTHR11280">
    <property type="entry name" value="GLUCOSAMINE-6-PHOSPHATE ISOMERASE"/>
    <property type="match status" value="1"/>
</dbReference>
<dbReference type="InterPro" id="IPR037171">
    <property type="entry name" value="NagB/RpiA_transferase-like"/>
</dbReference>
<dbReference type="InterPro" id="IPR004547">
    <property type="entry name" value="Glucosamine6P_isomerase"/>
</dbReference>
<feature type="active site" description="For ring-opening step" evidence="4">
    <location>
        <position position="143"/>
    </location>
</feature>
<accession>A0A841LZD2</accession>
<dbReference type="EMBL" id="JACIIU010000013">
    <property type="protein sequence ID" value="MBB6261882.1"/>
    <property type="molecule type" value="Genomic_DNA"/>
</dbReference>
<keyword evidence="4" id="KW-0021">Allosteric enzyme</keyword>
<dbReference type="HAMAP" id="MF_01241">
    <property type="entry name" value="GlcN6P_deamin"/>
    <property type="match status" value="1"/>
</dbReference>
<keyword evidence="3 4" id="KW-0119">Carbohydrate metabolism</keyword>
<evidence type="ECO:0000256" key="4">
    <source>
        <dbReference type="HAMAP-Rule" id="MF_01241"/>
    </source>
</evidence>
<dbReference type="InterPro" id="IPR006148">
    <property type="entry name" value="Glc/Gal-6P_isomerase"/>
</dbReference>
<comment type="caution">
    <text evidence="4">Lacks conserved residue(s) required for the propagation of feature annotation.</text>
</comment>
<name>A0A841LZD2_9HYPH</name>
<protein>
    <recommendedName>
        <fullName evidence="4">Glucosamine-6-phosphate deaminase</fullName>
        <ecNumber evidence="4">3.5.99.6</ecNumber>
    </recommendedName>
    <alternativeName>
        <fullName evidence="4">GlcN6P deaminase</fullName>
        <shortName evidence="4">GNPDA</shortName>
    </alternativeName>
    <alternativeName>
        <fullName evidence="4">Glucosamine-6-phosphate isomerase</fullName>
    </alternativeName>
</protein>
<keyword evidence="7" id="KW-1185">Reference proteome</keyword>
<feature type="site" description="Part of the allosteric site" evidence="4">
    <location>
        <position position="146"/>
    </location>
</feature>
<comment type="function">
    <text evidence="4">Catalyzes the reversible isomerization-deamination of glucosamine 6-phosphate (GlcN6P) to form fructose 6-phosphate (Fru6P) and ammonium ion.</text>
</comment>
<comment type="caution">
    <text evidence="6">The sequence shown here is derived from an EMBL/GenBank/DDBJ whole genome shotgun (WGS) entry which is preliminary data.</text>
</comment>
<organism evidence="6 7">
    <name type="scientific">Paenochrobactrum gallinarii</name>
    <dbReference type="NCBI Taxonomy" id="643673"/>
    <lineage>
        <taxon>Bacteria</taxon>
        <taxon>Pseudomonadati</taxon>
        <taxon>Pseudomonadota</taxon>
        <taxon>Alphaproteobacteria</taxon>
        <taxon>Hyphomicrobiales</taxon>
        <taxon>Brucellaceae</taxon>
        <taxon>Paenochrobactrum</taxon>
    </lineage>
</organism>
<dbReference type="GO" id="GO:0019262">
    <property type="term" value="P:N-acetylneuraminate catabolic process"/>
    <property type="evidence" value="ECO:0007669"/>
    <property type="project" value="UniProtKB-UniRule"/>
</dbReference>
<comment type="pathway">
    <text evidence="4">Amino-sugar metabolism; N-acetylneuraminate degradation; D-fructose 6-phosphate from N-acetylneuraminate: step 5/5.</text>
</comment>
<dbReference type="Pfam" id="PF01182">
    <property type="entry name" value="Glucosamine_iso"/>
    <property type="match status" value="1"/>
</dbReference>
<evidence type="ECO:0000256" key="3">
    <source>
        <dbReference type="ARBA" id="ARBA00023277"/>
    </source>
</evidence>
<feature type="domain" description="Glucosamine/galactosamine-6-phosphate isomerase" evidence="5">
    <location>
        <begin position="13"/>
        <end position="228"/>
    </location>
</feature>
<dbReference type="GO" id="GO:0004342">
    <property type="term" value="F:glucosamine-6-phosphate deaminase activity"/>
    <property type="evidence" value="ECO:0007669"/>
    <property type="project" value="UniProtKB-UniRule"/>
</dbReference>
<comment type="similarity">
    <text evidence="4">Belongs to the glucosamine/galactosamine-6-phosphate isomerase family. NagB subfamily.</text>
</comment>
<dbReference type="GO" id="GO:0006046">
    <property type="term" value="P:N-acetylglucosamine catabolic process"/>
    <property type="evidence" value="ECO:0007669"/>
    <property type="project" value="UniProtKB-UniRule"/>
</dbReference>
<dbReference type="GO" id="GO:0006043">
    <property type="term" value="P:glucosamine catabolic process"/>
    <property type="evidence" value="ECO:0007669"/>
    <property type="project" value="TreeGrafter"/>
</dbReference>
<dbReference type="PANTHER" id="PTHR11280:SF5">
    <property type="entry name" value="GLUCOSAMINE-6-PHOSPHATE ISOMERASE"/>
    <property type="match status" value="1"/>
</dbReference>
<comment type="activity regulation">
    <text evidence="4">Allosterically activated by N-acetylglucosamine 6-phosphate (GlcNAc6P).</text>
</comment>
<sequence>MKVLICPDRDAAIERAKGIIIDHVNARPKAVLGLATGGTMVPLYERIVSAYQAGAVSFAGVTTFNLDEYIGIPPEHPCSYHTYMRDILFRHIDIDQSRTHLPHGMPDDVDAEGERYEAEITAAGGISLQLLGIGKNGHIGFNEPSSSLASRTRVKTLTETTRNANRQYFPEGEETPRFALTMGIGTILDARECLLIATGADKAQAVADMIEGPVSAACPASALQFHRHATIITDEEAASQLRLTDYYQHVHPDGI</sequence>
<dbReference type="SUPFAM" id="SSF100950">
    <property type="entry name" value="NagB/RpiA/CoA transferase-like"/>
    <property type="match status" value="1"/>
</dbReference>
<dbReference type="NCBIfam" id="TIGR00502">
    <property type="entry name" value="nagB"/>
    <property type="match status" value="1"/>
</dbReference>
<feature type="site" description="Part of the allosteric site" evidence="4">
    <location>
        <position position="155"/>
    </location>
</feature>
<dbReference type="GO" id="GO:0042802">
    <property type="term" value="F:identical protein binding"/>
    <property type="evidence" value="ECO:0007669"/>
    <property type="project" value="TreeGrafter"/>
</dbReference>
<evidence type="ECO:0000259" key="5">
    <source>
        <dbReference type="Pfam" id="PF01182"/>
    </source>
</evidence>
<feature type="active site" description="Proton acceptor; for ring-opening step" evidence="4">
    <location>
        <position position="138"/>
    </location>
</feature>
<dbReference type="UniPathway" id="UPA00629">
    <property type="reaction ID" value="UER00684"/>
</dbReference>
<evidence type="ECO:0000313" key="6">
    <source>
        <dbReference type="EMBL" id="MBB6261882.1"/>
    </source>
</evidence>
<feature type="site" description="Part of the allosteric site" evidence="4">
    <location>
        <position position="153"/>
    </location>
</feature>
<comment type="catalytic activity">
    <reaction evidence="1 4">
        <text>alpha-D-glucosamine 6-phosphate + H2O = beta-D-fructose 6-phosphate + NH4(+)</text>
        <dbReference type="Rhea" id="RHEA:12172"/>
        <dbReference type="ChEBI" id="CHEBI:15377"/>
        <dbReference type="ChEBI" id="CHEBI:28938"/>
        <dbReference type="ChEBI" id="CHEBI:57634"/>
        <dbReference type="ChEBI" id="CHEBI:75989"/>
        <dbReference type="EC" id="3.5.99.6"/>
    </reaction>
</comment>
<dbReference type="RefSeq" id="WP_184223662.1">
    <property type="nucleotide sequence ID" value="NZ_JACIIU010000013.1"/>
</dbReference>
<dbReference type="InterPro" id="IPR018321">
    <property type="entry name" value="Glucosamine6P_isomerase_CS"/>
</dbReference>
<feature type="active site" description="For ring-opening step" evidence="4">
    <location>
        <position position="136"/>
    </location>
</feature>
<evidence type="ECO:0000256" key="1">
    <source>
        <dbReference type="ARBA" id="ARBA00000644"/>
    </source>
</evidence>